<proteinExistence type="predicted"/>
<keyword evidence="2" id="KW-0812">Transmembrane</keyword>
<reference evidence="3 4" key="1">
    <citation type="submission" date="2016-11" db="EMBL/GenBank/DDBJ databases">
        <authorList>
            <person name="Jaros S."/>
            <person name="Januszkiewicz K."/>
            <person name="Wedrychowicz H."/>
        </authorList>
    </citation>
    <scope>NUCLEOTIDE SEQUENCE [LARGE SCALE GENOMIC DNA]</scope>
    <source>
        <strain evidence="3 4">DSM 45627</strain>
    </source>
</reference>
<evidence type="ECO:0000256" key="2">
    <source>
        <dbReference type="SAM" id="Phobius"/>
    </source>
</evidence>
<feature type="region of interest" description="Disordered" evidence="1">
    <location>
        <begin position="249"/>
        <end position="273"/>
    </location>
</feature>
<evidence type="ECO:0000313" key="4">
    <source>
        <dbReference type="Proteomes" id="UP000186132"/>
    </source>
</evidence>
<dbReference type="RefSeq" id="WP_143168291.1">
    <property type="nucleotide sequence ID" value="NZ_FQVU01000007.1"/>
</dbReference>
<feature type="transmembrane region" description="Helical" evidence="2">
    <location>
        <begin position="139"/>
        <end position="162"/>
    </location>
</feature>
<keyword evidence="4" id="KW-1185">Reference proteome</keyword>
<dbReference type="STRING" id="1206085.SAMN05443575_4087"/>
<evidence type="ECO:0000256" key="1">
    <source>
        <dbReference type="SAM" id="MobiDB-lite"/>
    </source>
</evidence>
<gene>
    <name evidence="3" type="ORF">SAMN05443575_4087</name>
</gene>
<keyword evidence="2" id="KW-1133">Transmembrane helix</keyword>
<feature type="transmembrane region" description="Helical" evidence="2">
    <location>
        <begin position="206"/>
        <end position="226"/>
    </location>
</feature>
<accession>A0A1M5TZP5</accession>
<dbReference type="OrthoDB" id="9801383at2"/>
<protein>
    <submittedName>
        <fullName evidence="3">Uncharacterized protein</fullName>
    </submittedName>
</protein>
<keyword evidence="2" id="KW-0472">Membrane</keyword>
<feature type="compositionally biased region" description="Low complexity" evidence="1">
    <location>
        <begin position="249"/>
        <end position="261"/>
    </location>
</feature>
<feature type="transmembrane region" description="Helical" evidence="2">
    <location>
        <begin position="174"/>
        <end position="194"/>
    </location>
</feature>
<feature type="compositionally biased region" description="Gly residues" evidence="1">
    <location>
        <begin position="263"/>
        <end position="273"/>
    </location>
</feature>
<evidence type="ECO:0000313" key="3">
    <source>
        <dbReference type="EMBL" id="SHH56101.1"/>
    </source>
</evidence>
<organism evidence="3 4">
    <name type="scientific">Jatrophihabitans endophyticus</name>
    <dbReference type="NCBI Taxonomy" id="1206085"/>
    <lineage>
        <taxon>Bacteria</taxon>
        <taxon>Bacillati</taxon>
        <taxon>Actinomycetota</taxon>
        <taxon>Actinomycetes</taxon>
        <taxon>Jatrophihabitantales</taxon>
        <taxon>Jatrophihabitantaceae</taxon>
        <taxon>Jatrophihabitans</taxon>
    </lineage>
</organism>
<dbReference type="AlphaFoldDB" id="A0A1M5TZP5"/>
<feature type="transmembrane region" description="Helical" evidence="2">
    <location>
        <begin position="99"/>
        <end position="119"/>
    </location>
</feature>
<name>A0A1M5TZP5_9ACTN</name>
<sequence>MSDATAARALEVASMDNWLMVTYLLARGRHVPVAVALRADEIRSVDPADAEGVRRVLADHWLLAQAVAPATPLSLRYLGDTDDRGLTEWGRDVPLVRRLMITAVACIAVFAATATSSVVTKGSGDIFTSSGLETAVNEVFLLSGAGIGASFAALFKANLHITAFTYEPRYAPTYWARFLLGLIAGLVLAEIIPLGDTSSDSLSKPVLALLGGFSAELVYGVLTRIISTLGSLTRQPEPIVITAAPAPDLAPADRAPAVPVASGDGGATAGRSD</sequence>
<dbReference type="EMBL" id="FQVU01000007">
    <property type="protein sequence ID" value="SHH56101.1"/>
    <property type="molecule type" value="Genomic_DNA"/>
</dbReference>
<dbReference type="Proteomes" id="UP000186132">
    <property type="component" value="Unassembled WGS sequence"/>
</dbReference>